<keyword evidence="1" id="KW-1133">Transmembrane helix</keyword>
<gene>
    <name evidence="2" type="ORF">XELAEV_18037319mg</name>
</gene>
<evidence type="ECO:0000313" key="3">
    <source>
        <dbReference type="Proteomes" id="UP000694892"/>
    </source>
</evidence>
<dbReference type="AlphaFoldDB" id="A0A974CD19"/>
<reference evidence="3" key="1">
    <citation type="journal article" date="2016" name="Nature">
        <title>Genome evolution in the allotetraploid frog Xenopus laevis.</title>
        <authorList>
            <person name="Session A.M."/>
            <person name="Uno Y."/>
            <person name="Kwon T."/>
            <person name="Chapman J.A."/>
            <person name="Toyoda A."/>
            <person name="Takahashi S."/>
            <person name="Fukui A."/>
            <person name="Hikosaka A."/>
            <person name="Suzuki A."/>
            <person name="Kondo M."/>
            <person name="van Heeringen S.J."/>
            <person name="Quigley I."/>
            <person name="Heinz S."/>
            <person name="Ogino H."/>
            <person name="Ochi H."/>
            <person name="Hellsten U."/>
            <person name="Lyons J.B."/>
            <person name="Simakov O."/>
            <person name="Putnam N."/>
            <person name="Stites J."/>
            <person name="Kuroki Y."/>
            <person name="Tanaka T."/>
            <person name="Michiue T."/>
            <person name="Watanabe M."/>
            <person name="Bogdanovic O."/>
            <person name="Lister R."/>
            <person name="Georgiou G."/>
            <person name="Paranjpe S.S."/>
            <person name="van Kruijsbergen I."/>
            <person name="Shu S."/>
            <person name="Carlson J."/>
            <person name="Kinoshita T."/>
            <person name="Ohta Y."/>
            <person name="Mawaribuchi S."/>
            <person name="Jenkins J."/>
            <person name="Grimwood J."/>
            <person name="Schmutz J."/>
            <person name="Mitros T."/>
            <person name="Mozaffari S.V."/>
            <person name="Suzuki Y."/>
            <person name="Haramoto Y."/>
            <person name="Yamamoto T.S."/>
            <person name="Takagi C."/>
            <person name="Heald R."/>
            <person name="Miller K."/>
            <person name="Haudenschild C."/>
            <person name="Kitzman J."/>
            <person name="Nakayama T."/>
            <person name="Izutsu Y."/>
            <person name="Robert J."/>
            <person name="Fortriede J."/>
            <person name="Burns K."/>
            <person name="Lotay V."/>
            <person name="Karimi K."/>
            <person name="Yasuoka Y."/>
            <person name="Dichmann D.S."/>
            <person name="Flajnik M.F."/>
            <person name="Houston D.W."/>
            <person name="Shendure J."/>
            <person name="DuPasquier L."/>
            <person name="Vize P.D."/>
            <person name="Zorn A.M."/>
            <person name="Ito M."/>
            <person name="Marcotte E.M."/>
            <person name="Wallingford J.B."/>
            <person name="Ito Y."/>
            <person name="Asashima M."/>
            <person name="Ueno N."/>
            <person name="Matsuda Y."/>
            <person name="Veenstra G.J."/>
            <person name="Fujiyama A."/>
            <person name="Harland R.M."/>
            <person name="Taira M."/>
            <person name="Rokhsar D.S."/>
        </authorList>
    </citation>
    <scope>NUCLEOTIDE SEQUENCE [LARGE SCALE GENOMIC DNA]</scope>
    <source>
        <strain evidence="3">J</strain>
    </source>
</reference>
<dbReference type="Proteomes" id="UP000694892">
    <property type="component" value="Chromosome 7S"/>
</dbReference>
<evidence type="ECO:0000313" key="2">
    <source>
        <dbReference type="EMBL" id="OCT70401.1"/>
    </source>
</evidence>
<accession>A0A974CD19</accession>
<proteinExistence type="predicted"/>
<keyword evidence="1" id="KW-0472">Membrane</keyword>
<evidence type="ECO:0000256" key="1">
    <source>
        <dbReference type="SAM" id="Phobius"/>
    </source>
</evidence>
<feature type="transmembrane region" description="Helical" evidence="1">
    <location>
        <begin position="313"/>
        <end position="335"/>
    </location>
</feature>
<dbReference type="EMBL" id="CM004479">
    <property type="protein sequence ID" value="OCT70401.1"/>
    <property type="molecule type" value="Genomic_DNA"/>
</dbReference>
<organism evidence="2 3">
    <name type="scientific">Xenopus laevis</name>
    <name type="common">African clawed frog</name>
    <dbReference type="NCBI Taxonomy" id="8355"/>
    <lineage>
        <taxon>Eukaryota</taxon>
        <taxon>Metazoa</taxon>
        <taxon>Chordata</taxon>
        <taxon>Craniata</taxon>
        <taxon>Vertebrata</taxon>
        <taxon>Euteleostomi</taxon>
        <taxon>Amphibia</taxon>
        <taxon>Batrachia</taxon>
        <taxon>Anura</taxon>
        <taxon>Pipoidea</taxon>
        <taxon>Pipidae</taxon>
        <taxon>Xenopodinae</taxon>
        <taxon>Xenopus</taxon>
        <taxon>Xenopus</taxon>
    </lineage>
</organism>
<keyword evidence="1" id="KW-0812">Transmembrane</keyword>
<name>A0A974CD19_XENLA</name>
<sequence>MTRLSNERCDFIRHFHLLPYSRRIRHDACVFAQRFGLRQDHPWSSSLNKSFFDKLSKVHSIGYLEDDIYKERLDLPELLIQIDGRWRMPHTACCTVTDDRYICRCNVFEIDTPVCGIDGASNADTPEQDFKTIASATPDDTIRKVGPDAEPLSQRDALNTTEVKCPVQLTKWRTPTVKVTYNKDGQYCVVTNYRKYLYGGRSCPVPTPNFCFTPHENTIMGTTVIMPVPVYDEVHLIDSEPDNDPANYVPIFNVHMDPLSINLERLLDRKDKHLVQISNSIEKADLTLDEMLQDGDFQIATTNSWIEIGLKSLLLAQTGLLVIFINMVIVLWSLIKNHRQQLKILLEERHKQLLV</sequence>
<protein>
    <submittedName>
        <fullName evidence="2">Uncharacterized protein</fullName>
    </submittedName>
</protein>